<name>A0A5B8J8T4_9ACTN</name>
<dbReference type="AlphaFoldDB" id="A0A5B8J8T4"/>
<sequence>MSTHDEPTVSLVTVDRETASIILSRSDGKEAHFPLSPSFFAASSTLSRLHVPLSLNVLIASTLSGDDILFELPQYDAPTGQLGGRLVVYLDQNKWSEIGNALHAPSKVSDSSRRAAEKLAQWVKEGRIILPASAGHHNETTKRFDTRKRYSLGLTVLQYSRGWQMRHPLQVRRNELHDSFCHRSGQLAKVRSAPVFTLAPDALYSTAQRGMRHYSAPADFEPPLAFTTEALVTATSSIDVMLDTERIEPGPKTSWAEVNQRFSDWLDEQDIDSQQKRKHIDAFFLTDIQKEVAEEAHSAALAIDDLSRWFLREAIGDIRRFPALGLFREMLHNRHLNKGTRWRLNDLTDMMYLSCAAGYADFVVCERHMRDPLAHGLRRLGLKTPVYRHLAEAVDAIEETLTEP</sequence>
<dbReference type="EMBL" id="CP042266">
    <property type="protein sequence ID" value="QDY77676.1"/>
    <property type="molecule type" value="Genomic_DNA"/>
</dbReference>
<organism evidence="1 2">
    <name type="scientific">Streptomyces qinzhouensis</name>
    <dbReference type="NCBI Taxonomy" id="2599401"/>
    <lineage>
        <taxon>Bacteria</taxon>
        <taxon>Bacillati</taxon>
        <taxon>Actinomycetota</taxon>
        <taxon>Actinomycetes</taxon>
        <taxon>Kitasatosporales</taxon>
        <taxon>Streptomycetaceae</taxon>
        <taxon>Streptomyces</taxon>
    </lineage>
</organism>
<proteinExistence type="predicted"/>
<evidence type="ECO:0000313" key="2">
    <source>
        <dbReference type="Proteomes" id="UP000320580"/>
    </source>
</evidence>
<evidence type="ECO:0000313" key="1">
    <source>
        <dbReference type="EMBL" id="QDY77676.1"/>
    </source>
</evidence>
<dbReference type="RefSeq" id="WP_146481009.1">
    <property type="nucleotide sequence ID" value="NZ_CP042266.1"/>
</dbReference>
<accession>A0A5B8J8T4</accession>
<keyword evidence="2" id="KW-1185">Reference proteome</keyword>
<dbReference type="Proteomes" id="UP000320580">
    <property type="component" value="Chromosome"/>
</dbReference>
<reference evidence="1 2" key="1">
    <citation type="submission" date="2019-07" db="EMBL/GenBank/DDBJ databases">
        <authorList>
            <person name="Zhu P."/>
        </authorList>
    </citation>
    <scope>NUCLEOTIDE SEQUENCE [LARGE SCALE GENOMIC DNA]</scope>
    <source>
        <strain evidence="1 2">SSL-25</strain>
    </source>
</reference>
<gene>
    <name evidence="1" type="ORF">FQU76_15390</name>
</gene>
<protein>
    <submittedName>
        <fullName evidence="1">Uncharacterized protein</fullName>
    </submittedName>
</protein>
<dbReference type="OrthoDB" id="4136070at2"/>
<dbReference type="KEGG" id="sqz:FQU76_15390"/>